<feature type="transmembrane region" description="Helical" evidence="11">
    <location>
        <begin position="273"/>
        <end position="295"/>
    </location>
</feature>
<dbReference type="PANTHER" id="PTHR43394:SF1">
    <property type="entry name" value="ATP-BINDING CASSETTE SUB-FAMILY B MEMBER 10, MITOCHONDRIAL"/>
    <property type="match status" value="1"/>
</dbReference>
<evidence type="ECO:0000256" key="7">
    <source>
        <dbReference type="ARBA" id="ARBA00022801"/>
    </source>
</evidence>
<dbReference type="Proteomes" id="UP000053176">
    <property type="component" value="Unassembled WGS sequence"/>
</dbReference>
<dbReference type="EMBL" id="LPWA01000098">
    <property type="protein sequence ID" value="KUM27353.1"/>
    <property type="molecule type" value="Genomic_DNA"/>
</dbReference>
<dbReference type="PROSITE" id="PS50893">
    <property type="entry name" value="ABC_TRANSPORTER_2"/>
    <property type="match status" value="1"/>
</dbReference>
<dbReference type="InterPro" id="IPR003593">
    <property type="entry name" value="AAA+_ATPase"/>
</dbReference>
<evidence type="ECO:0000256" key="6">
    <source>
        <dbReference type="ARBA" id="ARBA00022741"/>
    </source>
</evidence>
<dbReference type="Pfam" id="PF00005">
    <property type="entry name" value="ABC_tran"/>
    <property type="match status" value="1"/>
</dbReference>
<evidence type="ECO:0000259" key="12">
    <source>
        <dbReference type="PROSITE" id="PS50893"/>
    </source>
</evidence>
<feature type="domain" description="ABC transporter" evidence="12">
    <location>
        <begin position="479"/>
        <end position="709"/>
    </location>
</feature>
<evidence type="ECO:0000256" key="1">
    <source>
        <dbReference type="ARBA" id="ARBA00004651"/>
    </source>
</evidence>
<feature type="transmembrane region" description="Helical" evidence="11">
    <location>
        <begin position="167"/>
        <end position="185"/>
    </location>
</feature>
<dbReference type="InterPro" id="IPR003439">
    <property type="entry name" value="ABC_transporter-like_ATP-bd"/>
</dbReference>
<evidence type="ECO:0000256" key="2">
    <source>
        <dbReference type="ARBA" id="ARBA00005417"/>
    </source>
</evidence>
<protein>
    <submittedName>
        <fullName evidence="15">Fe3+/spermidine/putrescine ABC transporter ATP-binding protein</fullName>
    </submittedName>
</protein>
<dbReference type="InterPro" id="IPR011527">
    <property type="entry name" value="ABC1_TM_dom"/>
</dbReference>
<dbReference type="AlphaFoldDB" id="A0A117N4C9"/>
<dbReference type="Gene3D" id="3.90.70.10">
    <property type="entry name" value="Cysteine proteinases"/>
    <property type="match status" value="1"/>
</dbReference>
<dbReference type="Gene3D" id="3.40.50.300">
    <property type="entry name" value="P-loop containing nucleotide triphosphate hydrolases"/>
    <property type="match status" value="1"/>
</dbReference>
<dbReference type="PANTHER" id="PTHR43394">
    <property type="entry name" value="ATP-DEPENDENT PERMEASE MDL1, MITOCHONDRIAL"/>
    <property type="match status" value="1"/>
</dbReference>
<dbReference type="GO" id="GO:0008233">
    <property type="term" value="F:peptidase activity"/>
    <property type="evidence" value="ECO:0007669"/>
    <property type="project" value="InterPro"/>
</dbReference>
<dbReference type="NCBIfam" id="TIGR03375">
    <property type="entry name" value="type_I_sec_LssB"/>
    <property type="match status" value="1"/>
</dbReference>
<dbReference type="InterPro" id="IPR017871">
    <property type="entry name" value="ABC_transporter-like_CS"/>
</dbReference>
<feature type="domain" description="Peptidase C39" evidence="14">
    <location>
        <begin position="5"/>
        <end position="128"/>
    </location>
</feature>
<evidence type="ECO:0000256" key="10">
    <source>
        <dbReference type="ARBA" id="ARBA00023136"/>
    </source>
</evidence>
<evidence type="ECO:0000256" key="8">
    <source>
        <dbReference type="ARBA" id="ARBA00022840"/>
    </source>
</evidence>
<organism evidence="15 16">
    <name type="scientific">Rhizobium loti</name>
    <name type="common">Mesorhizobium loti</name>
    <dbReference type="NCBI Taxonomy" id="381"/>
    <lineage>
        <taxon>Bacteria</taxon>
        <taxon>Pseudomonadati</taxon>
        <taxon>Pseudomonadota</taxon>
        <taxon>Alphaproteobacteria</taxon>
        <taxon>Hyphomicrobiales</taxon>
        <taxon>Phyllobacteriaceae</taxon>
        <taxon>Mesorhizobium</taxon>
    </lineage>
</organism>
<evidence type="ECO:0000313" key="15">
    <source>
        <dbReference type="EMBL" id="KUM27353.1"/>
    </source>
</evidence>
<dbReference type="SMART" id="SM00382">
    <property type="entry name" value="AAA"/>
    <property type="match status" value="1"/>
</dbReference>
<evidence type="ECO:0000259" key="13">
    <source>
        <dbReference type="PROSITE" id="PS50929"/>
    </source>
</evidence>
<reference evidence="15 16" key="1">
    <citation type="submission" date="2015-12" db="EMBL/GenBank/DDBJ databases">
        <title>Draft genome sequence of Mesorhizobium sp. UFLA 01-765, a multitolerant efficient symbiont and plant-growth promoting strain isolated from Zn-mining soil using Leucaena leucocephala as a trap plant.</title>
        <authorList>
            <person name="Rangel W.M."/>
            <person name="Thijs S."/>
            <person name="Longatti S.M."/>
            <person name="Moreira F.M."/>
            <person name="Weyens N."/>
            <person name="Vangronsveld J."/>
            <person name="Van Hamme J.D."/>
            <person name="Bottos E.M."/>
            <person name="Rineau F."/>
        </authorList>
    </citation>
    <scope>NUCLEOTIDE SEQUENCE [LARGE SCALE GENOMIC DNA]</scope>
    <source>
        <strain evidence="15 16">UFLA 01-765</strain>
    </source>
</reference>
<name>A0A117N4C9_RHILI</name>
<keyword evidence="9 11" id="KW-1133">Transmembrane helix</keyword>
<keyword evidence="10 11" id="KW-0472">Membrane</keyword>
<accession>A0A117N4C9</accession>
<evidence type="ECO:0000256" key="5">
    <source>
        <dbReference type="ARBA" id="ARBA00022692"/>
    </source>
</evidence>
<keyword evidence="3" id="KW-0813">Transport</keyword>
<evidence type="ECO:0000256" key="9">
    <source>
        <dbReference type="ARBA" id="ARBA00022989"/>
    </source>
</evidence>
<comment type="similarity">
    <text evidence="2">Belongs to the ABC transporter superfamily.</text>
</comment>
<dbReference type="PROSITE" id="PS00211">
    <property type="entry name" value="ABC_TRANSPORTER_1"/>
    <property type="match status" value="1"/>
</dbReference>
<dbReference type="InterPro" id="IPR017750">
    <property type="entry name" value="ATPase_T1SS"/>
</dbReference>
<evidence type="ECO:0000256" key="11">
    <source>
        <dbReference type="SAM" id="Phobius"/>
    </source>
</evidence>
<sequence length="711" mass="77174">MVNQQPNIVSPKEAFKACFSAIAAYLGRPSAETVLFAGVPISETRIEPDDIRHLAERIGLEVQAFSHRDFLRGRVDLPAIVFRVSQLPVALLAETETGQYLTAPQEDGRTAIGKSELAESYISGGASFSITYANTAEEMTVGTAPRIERRHWLTGTMGAFWRTYSKVVLSAVFINLLAIASPIFTMNVYDRILPNKAISTLWVLALGIGAAILFDLLLKTARASLIDYAGRKADLRISYLLFEKVLNSSLSARPGSTGEYANRVTQYEFVREFFTSNTISVFIDTVFVFVFLLVIYAIGGWLVIIPAVAFVIAVIVGLVTQRRIGKRVAASMNEAAQRQALLVESISTLETIKSLRAEAYLLRKWGEHSKNAANTSEKIKELSAAAGNITGAIQQLVTVALVVAGAYAFSEGQVSTGAIIGTVMLAGRAVAPLGQIAITLSRFRQAMLSLRIINTIMSQPEDRPDTVGFVNRPIRSGAMLFKNVGFAYPGTENEVLSGLNIAIRPGERIGIIGRIGSGKTTMGRLIGRLFLPTSGELLIDGIDMRQYHPSEVRAAVGIVAQAGDLFSGTIKENLLMAAPEATDEEIIDAAKAAGVDDFVSRHPRGYDMNVGERGTNLSGGQRQAVAIARLLLTKPKIVFLDEPSGSMDLASERQLIKQLKVAFDRNTTLIVSTHRYSMLELVERLIVIEQGRVVADGVKEQVIQALQKANA</sequence>
<dbReference type="PROSITE" id="PS50929">
    <property type="entry name" value="ABC_TM1F"/>
    <property type="match status" value="1"/>
</dbReference>
<keyword evidence="5 11" id="KW-0812">Transmembrane</keyword>
<evidence type="ECO:0000313" key="16">
    <source>
        <dbReference type="Proteomes" id="UP000053176"/>
    </source>
</evidence>
<dbReference type="GO" id="GO:0005886">
    <property type="term" value="C:plasma membrane"/>
    <property type="evidence" value="ECO:0007669"/>
    <property type="project" value="UniProtKB-SubCell"/>
</dbReference>
<proteinExistence type="inferred from homology"/>
<dbReference type="GO" id="GO:0006508">
    <property type="term" value="P:proteolysis"/>
    <property type="evidence" value="ECO:0007669"/>
    <property type="project" value="InterPro"/>
</dbReference>
<dbReference type="GO" id="GO:0015421">
    <property type="term" value="F:ABC-type oligopeptide transporter activity"/>
    <property type="evidence" value="ECO:0007669"/>
    <property type="project" value="TreeGrafter"/>
</dbReference>
<evidence type="ECO:0000256" key="3">
    <source>
        <dbReference type="ARBA" id="ARBA00022448"/>
    </source>
</evidence>
<gene>
    <name evidence="15" type="ORF">AU467_03005</name>
</gene>
<dbReference type="InterPro" id="IPR036640">
    <property type="entry name" value="ABC1_TM_sf"/>
</dbReference>
<dbReference type="CDD" id="cd18587">
    <property type="entry name" value="ABC_6TM_LapB_like"/>
    <property type="match status" value="1"/>
</dbReference>
<evidence type="ECO:0000256" key="4">
    <source>
        <dbReference type="ARBA" id="ARBA00022475"/>
    </source>
</evidence>
<dbReference type="Pfam" id="PF00664">
    <property type="entry name" value="ABC_membrane"/>
    <property type="match status" value="1"/>
</dbReference>
<dbReference type="Gene3D" id="1.20.1560.10">
    <property type="entry name" value="ABC transporter type 1, transmembrane domain"/>
    <property type="match status" value="1"/>
</dbReference>
<feature type="domain" description="ABC transmembrane type-1" evidence="13">
    <location>
        <begin position="167"/>
        <end position="445"/>
    </location>
</feature>
<dbReference type="InterPro" id="IPR005074">
    <property type="entry name" value="Peptidase_C39"/>
</dbReference>
<dbReference type="InterPro" id="IPR039421">
    <property type="entry name" value="Type_1_exporter"/>
</dbReference>
<comment type="caution">
    <text evidence="15">The sequence shown here is derived from an EMBL/GenBank/DDBJ whole genome shotgun (WGS) entry which is preliminary data.</text>
</comment>
<dbReference type="GO" id="GO:0005524">
    <property type="term" value="F:ATP binding"/>
    <property type="evidence" value="ECO:0007669"/>
    <property type="project" value="UniProtKB-KW"/>
</dbReference>
<keyword evidence="8 15" id="KW-0067">ATP-binding</keyword>
<keyword evidence="4" id="KW-1003">Cell membrane</keyword>
<dbReference type="PROSITE" id="PS50990">
    <property type="entry name" value="PEPTIDASE_C39"/>
    <property type="match status" value="1"/>
</dbReference>
<keyword evidence="7" id="KW-0378">Hydrolase</keyword>
<dbReference type="SUPFAM" id="SSF90123">
    <property type="entry name" value="ABC transporter transmembrane region"/>
    <property type="match status" value="1"/>
</dbReference>
<feature type="transmembrane region" description="Helical" evidence="11">
    <location>
        <begin position="197"/>
        <end position="218"/>
    </location>
</feature>
<feature type="transmembrane region" description="Helical" evidence="11">
    <location>
        <begin position="301"/>
        <end position="319"/>
    </location>
</feature>
<dbReference type="FunFam" id="3.40.50.300:FF:000299">
    <property type="entry name" value="ABC transporter ATP-binding protein/permease"/>
    <property type="match status" value="1"/>
</dbReference>
<dbReference type="GO" id="GO:0016887">
    <property type="term" value="F:ATP hydrolysis activity"/>
    <property type="evidence" value="ECO:0007669"/>
    <property type="project" value="InterPro"/>
</dbReference>
<dbReference type="InterPro" id="IPR027417">
    <property type="entry name" value="P-loop_NTPase"/>
</dbReference>
<evidence type="ECO:0000259" key="14">
    <source>
        <dbReference type="PROSITE" id="PS50990"/>
    </source>
</evidence>
<comment type="subcellular location">
    <subcellularLocation>
        <location evidence="1">Cell membrane</location>
        <topology evidence="1">Multi-pass membrane protein</topology>
    </subcellularLocation>
</comment>
<keyword evidence="6" id="KW-0547">Nucleotide-binding</keyword>
<dbReference type="SUPFAM" id="SSF52540">
    <property type="entry name" value="P-loop containing nucleoside triphosphate hydrolases"/>
    <property type="match status" value="1"/>
</dbReference>